<evidence type="ECO:0000313" key="6">
    <source>
        <dbReference type="EMBL" id="ASY16045.1"/>
    </source>
</evidence>
<dbReference type="GO" id="GO:0005886">
    <property type="term" value="C:plasma membrane"/>
    <property type="evidence" value="ECO:0007669"/>
    <property type="project" value="TreeGrafter"/>
</dbReference>
<protein>
    <submittedName>
        <fullName evidence="6">Energy-coupling factor transport system permease protein</fullName>
    </submittedName>
</protein>
<keyword evidence="4 5" id="KW-0472">Membrane</keyword>
<evidence type="ECO:0000256" key="3">
    <source>
        <dbReference type="ARBA" id="ARBA00022989"/>
    </source>
</evidence>
<evidence type="ECO:0000256" key="4">
    <source>
        <dbReference type="ARBA" id="ARBA00023136"/>
    </source>
</evidence>
<evidence type="ECO:0000256" key="1">
    <source>
        <dbReference type="ARBA" id="ARBA00004141"/>
    </source>
</evidence>
<dbReference type="PANTHER" id="PTHR33514">
    <property type="entry name" value="PROTEIN ABCI12, CHLOROPLASTIC"/>
    <property type="match status" value="1"/>
</dbReference>
<keyword evidence="2 5" id="KW-0812">Transmembrane</keyword>
<dbReference type="EMBL" id="CP016773">
    <property type="protein sequence ID" value="ASY16045.1"/>
    <property type="molecule type" value="Genomic_DNA"/>
</dbReference>
<evidence type="ECO:0000313" key="7">
    <source>
        <dbReference type="Proteomes" id="UP000217215"/>
    </source>
</evidence>
<feature type="transmembrane region" description="Helical" evidence="5">
    <location>
        <begin position="54"/>
        <end position="79"/>
    </location>
</feature>
<dbReference type="InterPro" id="IPR003339">
    <property type="entry name" value="ABC/ECF_trnsptr_transmembrane"/>
</dbReference>
<name>A0A249KH63_9ACTN</name>
<accession>A0A249KH63</accession>
<proteinExistence type="predicted"/>
<feature type="transmembrane region" description="Helical" evidence="5">
    <location>
        <begin position="12"/>
        <end position="42"/>
    </location>
</feature>
<organism evidence="6 7">
    <name type="scientific">Candidatus Planktophila sulfonica</name>
    <dbReference type="NCBI Taxonomy" id="1884904"/>
    <lineage>
        <taxon>Bacteria</taxon>
        <taxon>Bacillati</taxon>
        <taxon>Actinomycetota</taxon>
        <taxon>Actinomycetes</taxon>
        <taxon>Candidatus Nanopelagicales</taxon>
        <taxon>Candidatus Nanopelagicaceae</taxon>
        <taxon>Candidatus Planktophila</taxon>
    </lineage>
</organism>
<dbReference type="PANTHER" id="PTHR33514:SF15">
    <property type="entry name" value="COBALT TRANSPORT PROTEIN"/>
    <property type="match status" value="1"/>
</dbReference>
<dbReference type="Pfam" id="PF02361">
    <property type="entry name" value="CbiQ"/>
    <property type="match status" value="1"/>
</dbReference>
<gene>
    <name evidence="6" type="ORF">A1sIA56_03870</name>
</gene>
<keyword evidence="7" id="KW-1185">Reference proteome</keyword>
<dbReference type="OrthoDB" id="5187293at2"/>
<evidence type="ECO:0000256" key="5">
    <source>
        <dbReference type="SAM" id="Phobius"/>
    </source>
</evidence>
<dbReference type="KEGG" id="psuf:A1sIA56_03870"/>
<keyword evidence="3 5" id="KW-1133">Transmembrane helix</keyword>
<evidence type="ECO:0000256" key="2">
    <source>
        <dbReference type="ARBA" id="ARBA00022692"/>
    </source>
</evidence>
<dbReference type="CDD" id="cd16914">
    <property type="entry name" value="EcfT"/>
    <property type="match status" value="1"/>
</dbReference>
<dbReference type="AlphaFoldDB" id="A0A249KH63"/>
<reference evidence="6 7" key="1">
    <citation type="submission" date="2016-07" db="EMBL/GenBank/DDBJ databases">
        <title>High microdiversification within the ubiquitous acI lineage of Actinobacteria.</title>
        <authorList>
            <person name="Neuenschwander S.M."/>
            <person name="Salcher M."/>
            <person name="Ghai R."/>
            <person name="Pernthaler J."/>
        </authorList>
    </citation>
    <scope>NUCLEOTIDE SEQUENCE [LARGE SCALE GENOMIC DNA]</scope>
    <source>
        <strain evidence="6">MMS-IA-56</strain>
    </source>
</reference>
<feature type="transmembrane region" description="Helical" evidence="5">
    <location>
        <begin position="146"/>
        <end position="168"/>
    </location>
</feature>
<comment type="subcellular location">
    <subcellularLocation>
        <location evidence="1">Membrane</location>
        <topology evidence="1">Multi-pass membrane protein</topology>
    </subcellularLocation>
</comment>
<sequence length="247" mass="26876">MKKPLHPLTLWICAILLAIGVVALDNAFIALAIVGAVAFLVYIRRDGSPWQRSFALSIRIGLTILAIRTVVGILIGVPIPGTNLFTLPILDLPSWMPGIRIGGAVTLERLSSSLHEGVIIATMIALFGAATSLTSPHKLLRVTPSFIYEIGITLVIATSLFPQLATSARRIRTAQKLRGFEKLELRSIAIPLLEESLSRSLQLAAAMDARGYGISRKRSRYRPVPWLMRDNLTLLFTSALAVAMVTS</sequence>
<dbReference type="RefSeq" id="WP_095673636.1">
    <property type="nucleotide sequence ID" value="NZ_CP016773.1"/>
</dbReference>
<dbReference type="Proteomes" id="UP000217215">
    <property type="component" value="Chromosome"/>
</dbReference>